<dbReference type="Proteomes" id="UP000298138">
    <property type="component" value="Unassembled WGS sequence"/>
</dbReference>
<name>A0A4S2N3T1_9PEZI</name>
<organism evidence="2 3">
    <name type="scientific">Ascodesmis nigricans</name>
    <dbReference type="NCBI Taxonomy" id="341454"/>
    <lineage>
        <taxon>Eukaryota</taxon>
        <taxon>Fungi</taxon>
        <taxon>Dikarya</taxon>
        <taxon>Ascomycota</taxon>
        <taxon>Pezizomycotina</taxon>
        <taxon>Pezizomycetes</taxon>
        <taxon>Pezizales</taxon>
        <taxon>Ascodesmidaceae</taxon>
        <taxon>Ascodesmis</taxon>
    </lineage>
</organism>
<protein>
    <submittedName>
        <fullName evidence="2">Uncharacterized protein</fullName>
    </submittedName>
</protein>
<feature type="compositionally biased region" description="Low complexity" evidence="1">
    <location>
        <begin position="87"/>
        <end position="98"/>
    </location>
</feature>
<accession>A0A4S2N3T1</accession>
<feature type="region of interest" description="Disordered" evidence="1">
    <location>
        <begin position="286"/>
        <end position="306"/>
    </location>
</feature>
<proteinExistence type="predicted"/>
<dbReference type="InParanoid" id="A0A4S2N3T1"/>
<sequence>MPSPSSKRFTVPDIPFVTTLDFTPRQSTSHPVRQLRHQPKRLNSDIRLRGIGPRLESNQHLEPPKVSGPPPQLPPIRMHTPLESSVTDTPTPAETTSTGLPASAPVAAGTDMALPSVYSPSQLHSPNSNEDVIPSVSSANLNPESPHPTTSSHPTLKRPYSYPISPLPHIRDSLNAPPPNPLKSTHPLSPSPRASYPQHPPCNCPIAVSSQDGPECKPVSCLWAFHESLLEMQRKRWSLWRWAKIKLVEVILKDMMKRGIKGDATVDGQGAGAREERGRYAVSITAGDGSQNGAEEARDGRGWAVV</sequence>
<evidence type="ECO:0000313" key="2">
    <source>
        <dbReference type="EMBL" id="TGZ83753.1"/>
    </source>
</evidence>
<dbReference type="AlphaFoldDB" id="A0A4S2N3T1"/>
<keyword evidence="3" id="KW-1185">Reference proteome</keyword>
<evidence type="ECO:0000313" key="3">
    <source>
        <dbReference type="Proteomes" id="UP000298138"/>
    </source>
</evidence>
<feature type="compositionally biased region" description="Basic and acidic residues" evidence="1">
    <location>
        <begin position="295"/>
        <end position="306"/>
    </location>
</feature>
<gene>
    <name evidence="2" type="ORF">EX30DRAFT_361772</name>
</gene>
<dbReference type="EMBL" id="ML220113">
    <property type="protein sequence ID" value="TGZ83753.1"/>
    <property type="molecule type" value="Genomic_DNA"/>
</dbReference>
<feature type="region of interest" description="Disordered" evidence="1">
    <location>
        <begin position="55"/>
        <end position="198"/>
    </location>
</feature>
<reference evidence="2 3" key="1">
    <citation type="submission" date="2019-04" db="EMBL/GenBank/DDBJ databases">
        <title>Comparative genomics and transcriptomics to analyze fruiting body development in filamentous ascomycetes.</title>
        <authorList>
            <consortium name="DOE Joint Genome Institute"/>
            <person name="Lutkenhaus R."/>
            <person name="Traeger S."/>
            <person name="Breuer J."/>
            <person name="Kuo A."/>
            <person name="Lipzen A."/>
            <person name="Pangilinan J."/>
            <person name="Dilworth D."/>
            <person name="Sandor L."/>
            <person name="Poggeler S."/>
            <person name="Barry K."/>
            <person name="Grigoriev I.V."/>
            <person name="Nowrousian M."/>
        </authorList>
    </citation>
    <scope>NUCLEOTIDE SEQUENCE [LARGE SCALE GENOMIC DNA]</scope>
    <source>
        <strain evidence="2 3">CBS 389.68</strain>
    </source>
</reference>
<feature type="compositionally biased region" description="Polar residues" evidence="1">
    <location>
        <begin position="118"/>
        <end position="143"/>
    </location>
</feature>
<evidence type="ECO:0000256" key="1">
    <source>
        <dbReference type="SAM" id="MobiDB-lite"/>
    </source>
</evidence>